<dbReference type="RefSeq" id="WP_338229674.1">
    <property type="nucleotide sequence ID" value="NZ_BTPE01000012.1"/>
</dbReference>
<keyword evidence="1" id="KW-0255">Endonuclease</keyword>
<sequence length="115" mass="12997">MNGKKFEVWLADLDPRFGTEPGKTRPVLVVQSDLLNSIHPSTLVCPITTNVQLESKILRVHLSAGESNLKQNCDIMIDQVRAIDNRRLIKKIGTLPKELQKKVNENLKIVLDLED</sequence>
<evidence type="ECO:0000313" key="2">
    <source>
        <dbReference type="EMBL" id="GMQ34849.1"/>
    </source>
</evidence>
<dbReference type="PANTHER" id="PTHR33988:SF2">
    <property type="entry name" value="ENDORIBONUCLEASE MAZF"/>
    <property type="match status" value="1"/>
</dbReference>
<dbReference type="InterPro" id="IPR011067">
    <property type="entry name" value="Plasmid_toxin/cell-grow_inhib"/>
</dbReference>
<dbReference type="PANTHER" id="PTHR33988">
    <property type="entry name" value="ENDORIBONUCLEASE MAZF-RELATED"/>
    <property type="match status" value="1"/>
</dbReference>
<gene>
    <name evidence="2" type="ORF">Ataiwa_31220</name>
</gene>
<evidence type="ECO:0000313" key="3">
    <source>
        <dbReference type="Proteomes" id="UP001307705"/>
    </source>
</evidence>
<evidence type="ECO:0000256" key="1">
    <source>
        <dbReference type="PIRNR" id="PIRNR033490"/>
    </source>
</evidence>
<accession>A0ABQ6Q3V4</accession>
<dbReference type="PIRSF" id="PIRSF033490">
    <property type="entry name" value="MazF"/>
    <property type="match status" value="1"/>
</dbReference>
<keyword evidence="3" id="KW-1185">Reference proteome</keyword>
<dbReference type="Gene3D" id="2.30.30.110">
    <property type="match status" value="1"/>
</dbReference>
<proteinExistence type="inferred from homology"/>
<keyword evidence="1" id="KW-0540">Nuclease</keyword>
<comment type="function">
    <text evidence="1">Toxic component of a type II toxin-antitoxin (TA) system.</text>
</comment>
<comment type="caution">
    <text evidence="2">The sequence shown here is derived from an EMBL/GenBank/DDBJ whole genome shotgun (WGS) entry which is preliminary data.</text>
</comment>
<dbReference type="InterPro" id="IPR003477">
    <property type="entry name" value="PemK-like"/>
</dbReference>
<reference evidence="2 3" key="1">
    <citation type="submission" date="2023-08" db="EMBL/GenBank/DDBJ databases">
        <title>Draft genome sequence of Algoriphagus taiwanensis.</title>
        <authorList>
            <person name="Takatani N."/>
            <person name="Hosokawa M."/>
            <person name="Sawabe T."/>
        </authorList>
    </citation>
    <scope>NUCLEOTIDE SEQUENCE [LARGE SCALE GENOMIC DNA]</scope>
    <source>
        <strain evidence="2 3">JCM 19755</strain>
    </source>
</reference>
<dbReference type="EC" id="3.1.-.-" evidence="1"/>
<organism evidence="2 3">
    <name type="scientific">Algoriphagus taiwanensis</name>
    <dbReference type="NCBI Taxonomy" id="1445656"/>
    <lineage>
        <taxon>Bacteria</taxon>
        <taxon>Pseudomonadati</taxon>
        <taxon>Bacteroidota</taxon>
        <taxon>Cytophagia</taxon>
        <taxon>Cytophagales</taxon>
        <taxon>Cyclobacteriaceae</taxon>
        <taxon>Algoriphagus</taxon>
    </lineage>
</organism>
<dbReference type="Pfam" id="PF02452">
    <property type="entry name" value="PemK_toxin"/>
    <property type="match status" value="1"/>
</dbReference>
<dbReference type="Proteomes" id="UP001307705">
    <property type="component" value="Unassembled WGS sequence"/>
</dbReference>
<name>A0ABQ6Q3V4_9BACT</name>
<protein>
    <recommendedName>
        <fullName evidence="1">mRNA interferase</fullName>
        <ecNumber evidence="1">3.1.-.-</ecNumber>
    </recommendedName>
</protein>
<dbReference type="SUPFAM" id="SSF50118">
    <property type="entry name" value="Cell growth inhibitor/plasmid maintenance toxic component"/>
    <property type="match status" value="1"/>
</dbReference>
<keyword evidence="1" id="KW-0378">Hydrolase</keyword>
<comment type="similarity">
    <text evidence="1">Belongs to the PemK/MazF family.</text>
</comment>
<dbReference type="EMBL" id="BTPE01000012">
    <property type="protein sequence ID" value="GMQ34849.1"/>
    <property type="molecule type" value="Genomic_DNA"/>
</dbReference>